<dbReference type="Pfam" id="PF08378">
    <property type="entry name" value="NERD"/>
    <property type="match status" value="1"/>
</dbReference>
<feature type="region of interest" description="Disordered" evidence="1">
    <location>
        <begin position="1"/>
        <end position="32"/>
    </location>
</feature>
<feature type="compositionally biased region" description="Basic and acidic residues" evidence="1">
    <location>
        <begin position="17"/>
        <end position="32"/>
    </location>
</feature>
<dbReference type="EMBL" id="FO203431">
    <property type="protein sequence ID" value="CCH89479.1"/>
    <property type="molecule type" value="Genomic_DNA"/>
</dbReference>
<name>I4F1G6_MODI5</name>
<proteinExistence type="predicted"/>
<evidence type="ECO:0000256" key="1">
    <source>
        <dbReference type="SAM" id="MobiDB-lite"/>
    </source>
</evidence>
<dbReference type="InterPro" id="IPR011528">
    <property type="entry name" value="NERD"/>
</dbReference>
<organism evidence="3 4">
    <name type="scientific">Modestobacter italicus (strain DSM 44449 / CECT 9708 / BC 501)</name>
    <dbReference type="NCBI Taxonomy" id="2732864"/>
    <lineage>
        <taxon>Bacteria</taxon>
        <taxon>Bacillati</taxon>
        <taxon>Actinomycetota</taxon>
        <taxon>Actinomycetes</taxon>
        <taxon>Geodermatophilales</taxon>
        <taxon>Geodermatophilaceae</taxon>
        <taxon>Modestobacter</taxon>
    </lineage>
</organism>
<feature type="domain" description="NERD" evidence="2">
    <location>
        <begin position="56"/>
        <end position="166"/>
    </location>
</feature>
<protein>
    <recommendedName>
        <fullName evidence="2">NERD domain-containing protein</fullName>
    </recommendedName>
</protein>
<dbReference type="Proteomes" id="UP000006461">
    <property type="component" value="Chromosome"/>
</dbReference>
<sequence length="226" mass="25127">MERGDLDRGTPGGSLLREYEQRRTRREREVRSRHPRLGGLILALGDEPATTANFRRGATAEVQVAEQLMRRCGDEVEFLFNRRLSPRGRDGDIDVLAVAPNGVHIVDVKRYRGAAVRIKRRGGLLSRPEQQLLIRGHDQTRLLDSVQRQHQVVRRVLDQLPDGTSVTVHLALCFVDADLPLVDNQLDGIALLGPRGVVRRLLKQGPLSPATRGALVRHLAGHLPAA</sequence>
<dbReference type="KEGG" id="mmar:MODMU_4078"/>
<dbReference type="STRING" id="477641.MODMU_4078"/>
<keyword evidence="4" id="KW-1185">Reference proteome</keyword>
<reference evidence="3 4" key="1">
    <citation type="journal article" date="2012" name="J. Bacteriol.">
        <title>Genome Sequence of Radiation-Resistant Modestobacter marinus Strain BC501, a Representative Actinobacterium That Thrives on Calcareous Stone Surfaces.</title>
        <authorList>
            <person name="Normand P."/>
            <person name="Gury J."/>
            <person name="Pujic P."/>
            <person name="Chouaia B."/>
            <person name="Crotti E."/>
            <person name="Brusetti L."/>
            <person name="Daffonchio D."/>
            <person name="Vacherie B."/>
            <person name="Barbe V."/>
            <person name="Medigue C."/>
            <person name="Calteau A."/>
            <person name="Ghodhbane-Gtari F."/>
            <person name="Essoussi I."/>
            <person name="Nouioui I."/>
            <person name="Abbassi-Ghozzi I."/>
            <person name="Gtari M."/>
        </authorList>
    </citation>
    <scope>NUCLEOTIDE SEQUENCE [LARGE SCALE GENOMIC DNA]</scope>
    <source>
        <strain evidence="4">BC 501</strain>
    </source>
</reference>
<dbReference type="eggNOG" id="ENOG5030KVC">
    <property type="taxonomic scope" value="Bacteria"/>
</dbReference>
<dbReference type="PROSITE" id="PS50965">
    <property type="entry name" value="NERD"/>
    <property type="match status" value="1"/>
</dbReference>
<accession>I4F1G6</accession>
<dbReference type="HOGENOM" id="CLU_1223601_0_0_11"/>
<dbReference type="AlphaFoldDB" id="I4F1G6"/>
<gene>
    <name evidence="3" type="ordered locus">MODMU_4078</name>
</gene>
<evidence type="ECO:0000259" key="2">
    <source>
        <dbReference type="PROSITE" id="PS50965"/>
    </source>
</evidence>
<evidence type="ECO:0000313" key="4">
    <source>
        <dbReference type="Proteomes" id="UP000006461"/>
    </source>
</evidence>
<dbReference type="OrthoDB" id="4246706at2"/>
<evidence type="ECO:0000313" key="3">
    <source>
        <dbReference type="EMBL" id="CCH89479.1"/>
    </source>
</evidence>